<dbReference type="GO" id="GO:0005759">
    <property type="term" value="C:mitochondrial matrix"/>
    <property type="evidence" value="ECO:0007669"/>
    <property type="project" value="UniProtKB-SubCell"/>
</dbReference>
<keyword evidence="9" id="KW-1185">Reference proteome</keyword>
<protein>
    <recommendedName>
        <fullName evidence="6">Succinate dehydrogenase assembly factor 3</fullName>
        <shortName evidence="6">SDH assembly factor 3</shortName>
        <shortName evidence="6">SDHAF3</shortName>
    </recommendedName>
</protein>
<name>A0A0L0FFY9_9EUKA</name>
<keyword evidence="4 6" id="KW-0496">Mitochondrion</keyword>
<evidence type="ECO:0000256" key="6">
    <source>
        <dbReference type="RuleBase" id="RU368039"/>
    </source>
</evidence>
<feature type="coiled-coil region" evidence="7">
    <location>
        <begin position="103"/>
        <end position="130"/>
    </location>
</feature>
<evidence type="ECO:0000256" key="7">
    <source>
        <dbReference type="SAM" id="Coils"/>
    </source>
</evidence>
<dbReference type="GO" id="GO:0034553">
    <property type="term" value="P:mitochondrial respiratory chain complex II assembly"/>
    <property type="evidence" value="ECO:0007669"/>
    <property type="project" value="UniProtKB-UniRule"/>
</dbReference>
<comment type="subunit">
    <text evidence="6">Interacts with the iron-sulfur protein subunit within the SDH catalytic dimer.</text>
</comment>
<keyword evidence="7" id="KW-0175">Coiled coil</keyword>
<evidence type="ECO:0000313" key="9">
    <source>
        <dbReference type="Proteomes" id="UP000054560"/>
    </source>
</evidence>
<comment type="similarity">
    <text evidence="2 6">Belongs to the complex I LYR family. SDHAF3 subfamily.</text>
</comment>
<evidence type="ECO:0000256" key="2">
    <source>
        <dbReference type="ARBA" id="ARBA00006020"/>
    </source>
</evidence>
<gene>
    <name evidence="8" type="ORF">SARC_11820</name>
</gene>
<evidence type="ECO:0000256" key="3">
    <source>
        <dbReference type="ARBA" id="ARBA00022946"/>
    </source>
</evidence>
<keyword evidence="3" id="KW-0809">Transit peptide</keyword>
<dbReference type="eggNOG" id="KOG4100">
    <property type="taxonomic scope" value="Eukaryota"/>
</dbReference>
<evidence type="ECO:0000256" key="1">
    <source>
        <dbReference type="ARBA" id="ARBA00004305"/>
    </source>
</evidence>
<dbReference type="OrthoDB" id="278329at2759"/>
<dbReference type="RefSeq" id="XP_014149562.1">
    <property type="nucleotide sequence ID" value="XM_014294087.1"/>
</dbReference>
<dbReference type="Proteomes" id="UP000054560">
    <property type="component" value="Unassembled WGS sequence"/>
</dbReference>
<reference evidence="8 9" key="1">
    <citation type="submission" date="2011-02" db="EMBL/GenBank/DDBJ databases">
        <title>The Genome Sequence of Sphaeroforma arctica JP610.</title>
        <authorList>
            <consortium name="The Broad Institute Genome Sequencing Platform"/>
            <person name="Russ C."/>
            <person name="Cuomo C."/>
            <person name="Young S.K."/>
            <person name="Zeng Q."/>
            <person name="Gargeya S."/>
            <person name="Alvarado L."/>
            <person name="Berlin A."/>
            <person name="Chapman S.B."/>
            <person name="Chen Z."/>
            <person name="Freedman E."/>
            <person name="Gellesch M."/>
            <person name="Goldberg J."/>
            <person name="Griggs A."/>
            <person name="Gujja S."/>
            <person name="Heilman E."/>
            <person name="Heiman D."/>
            <person name="Howarth C."/>
            <person name="Mehta T."/>
            <person name="Neiman D."/>
            <person name="Pearson M."/>
            <person name="Roberts A."/>
            <person name="Saif S."/>
            <person name="Shea T."/>
            <person name="Shenoy N."/>
            <person name="Sisk P."/>
            <person name="Stolte C."/>
            <person name="Sykes S."/>
            <person name="White J."/>
            <person name="Yandava C."/>
            <person name="Burger G."/>
            <person name="Gray M.W."/>
            <person name="Holland P.W.H."/>
            <person name="King N."/>
            <person name="Lang F.B.F."/>
            <person name="Roger A.J."/>
            <person name="Ruiz-Trillo I."/>
            <person name="Haas B."/>
            <person name="Nusbaum C."/>
            <person name="Birren B."/>
        </authorList>
    </citation>
    <scope>NUCLEOTIDE SEQUENCE [LARGE SCALE GENOMIC DNA]</scope>
    <source>
        <strain evidence="8 9">JP610</strain>
    </source>
</reference>
<dbReference type="GO" id="GO:0005758">
    <property type="term" value="C:mitochondrial intermembrane space"/>
    <property type="evidence" value="ECO:0007669"/>
    <property type="project" value="TreeGrafter"/>
</dbReference>
<dbReference type="AlphaFoldDB" id="A0A0L0FFY9"/>
<keyword evidence="5 6" id="KW-0143">Chaperone</keyword>
<evidence type="ECO:0000256" key="5">
    <source>
        <dbReference type="ARBA" id="ARBA00023186"/>
    </source>
</evidence>
<evidence type="ECO:0000256" key="4">
    <source>
        <dbReference type="ARBA" id="ARBA00023128"/>
    </source>
</evidence>
<dbReference type="GeneID" id="25912324"/>
<proteinExistence type="inferred from homology"/>
<sequence length="131" mass="14706">MSTPAAQSALRLYSPEESPKGFSVLVFLYDAQHVASNTSALMRVMTANRTLPVAMREMGDGYARDEFKKHKNADASFVAKFTKGWEEYASMLEQQQIGRKLTTQELNSLNDEQLGQLDALREEVEASVKEK</sequence>
<dbReference type="PANTHER" id="PTHR13137:SF6">
    <property type="entry name" value="SUCCINATE DEHYDROGENASE ASSEMBLY FACTOR 3, MITOCHONDRIAL"/>
    <property type="match status" value="1"/>
</dbReference>
<dbReference type="InterPro" id="IPR008381">
    <property type="entry name" value="SDHAF3/Sdh7"/>
</dbReference>
<dbReference type="STRING" id="667725.A0A0L0FFY9"/>
<comment type="function">
    <text evidence="6">Plays an essential role in the assembly of succinate dehydrogenase (SDH), an enzyme complex (also referred to as respiratory complex II) that is a component of both the tricarboxylic acid (TCA) cycle and the mitochondrial electron transport chain, and which couples the oxidation of succinate to fumarate with the reduction of ubiquinone (coenzyme Q) to ubiquinol. Promotes maturation of the iron-sulfur protein subunit of the SDH catalytic dimer, protecting it from the deleterious effects of oxidants. May act together with SDHAF1.</text>
</comment>
<accession>A0A0L0FFY9</accession>
<dbReference type="GO" id="GO:0006105">
    <property type="term" value="P:succinate metabolic process"/>
    <property type="evidence" value="ECO:0007669"/>
    <property type="project" value="TreeGrafter"/>
</dbReference>
<dbReference type="EMBL" id="KQ243493">
    <property type="protein sequence ID" value="KNC75660.1"/>
    <property type="molecule type" value="Genomic_DNA"/>
</dbReference>
<dbReference type="CDD" id="cd20270">
    <property type="entry name" value="Complex1_LYR_SDHAF3_LYRM10"/>
    <property type="match status" value="1"/>
</dbReference>
<evidence type="ECO:0000313" key="8">
    <source>
        <dbReference type="EMBL" id="KNC75660.1"/>
    </source>
</evidence>
<organism evidence="8 9">
    <name type="scientific">Sphaeroforma arctica JP610</name>
    <dbReference type="NCBI Taxonomy" id="667725"/>
    <lineage>
        <taxon>Eukaryota</taxon>
        <taxon>Ichthyosporea</taxon>
        <taxon>Ichthyophonida</taxon>
        <taxon>Sphaeroforma</taxon>
    </lineage>
</organism>
<comment type="subcellular location">
    <subcellularLocation>
        <location evidence="1 6">Mitochondrion matrix</location>
    </subcellularLocation>
</comment>
<dbReference type="PANTHER" id="PTHR13137">
    <property type="entry name" value="DC11 ACN9 HOMOLOG"/>
    <property type="match status" value="1"/>
</dbReference>
<dbReference type="Pfam" id="PF13233">
    <property type="entry name" value="Complex1_LYR_2"/>
    <property type="match status" value="1"/>
</dbReference>